<comment type="similarity">
    <text evidence="1">Belongs to the histidine acid phosphatase family.</text>
</comment>
<dbReference type="PANTHER" id="PTHR11567:SF110">
    <property type="entry name" value="2-PHOSPHOXYLOSE PHOSPHATASE 1"/>
    <property type="match status" value="1"/>
</dbReference>
<keyword evidence="2" id="KW-0378">Hydrolase</keyword>
<proteinExistence type="inferred from homology"/>
<dbReference type="InterPro" id="IPR033379">
    <property type="entry name" value="Acid_Pase_AS"/>
</dbReference>
<evidence type="ECO:0000256" key="3">
    <source>
        <dbReference type="SAM" id="MobiDB-lite"/>
    </source>
</evidence>
<evidence type="ECO:0008006" key="7">
    <source>
        <dbReference type="Google" id="ProtNLM"/>
    </source>
</evidence>
<feature type="signal peptide" evidence="5">
    <location>
        <begin position="1"/>
        <end position="24"/>
    </location>
</feature>
<evidence type="ECO:0000256" key="2">
    <source>
        <dbReference type="ARBA" id="ARBA00022801"/>
    </source>
</evidence>
<dbReference type="Pfam" id="PF00328">
    <property type="entry name" value="His_Phos_2"/>
    <property type="match status" value="1"/>
</dbReference>
<feature type="transmembrane region" description="Helical" evidence="4">
    <location>
        <begin position="414"/>
        <end position="436"/>
    </location>
</feature>
<dbReference type="InterPro" id="IPR000560">
    <property type="entry name" value="His_Pase_clade-2"/>
</dbReference>
<name>A0A7S3LBQ8_9STRA</name>
<dbReference type="PANTHER" id="PTHR11567">
    <property type="entry name" value="ACID PHOSPHATASE-RELATED"/>
    <property type="match status" value="1"/>
</dbReference>
<evidence type="ECO:0000256" key="1">
    <source>
        <dbReference type="ARBA" id="ARBA00005375"/>
    </source>
</evidence>
<organism evidence="6">
    <name type="scientific">Amphora coffeiformis</name>
    <dbReference type="NCBI Taxonomy" id="265554"/>
    <lineage>
        <taxon>Eukaryota</taxon>
        <taxon>Sar</taxon>
        <taxon>Stramenopiles</taxon>
        <taxon>Ochrophyta</taxon>
        <taxon>Bacillariophyta</taxon>
        <taxon>Bacillariophyceae</taxon>
        <taxon>Bacillariophycidae</taxon>
        <taxon>Thalassiophysales</taxon>
        <taxon>Catenulaceae</taxon>
        <taxon>Amphora</taxon>
    </lineage>
</organism>
<dbReference type="Gene3D" id="3.40.50.1240">
    <property type="entry name" value="Phosphoglycerate mutase-like"/>
    <property type="match status" value="1"/>
</dbReference>
<dbReference type="InterPro" id="IPR050645">
    <property type="entry name" value="Histidine_acid_phosphatase"/>
</dbReference>
<gene>
    <name evidence="6" type="ORF">ACOF00016_LOCUS11418</name>
</gene>
<protein>
    <recommendedName>
        <fullName evidence="7">Acid phosphatase</fullName>
    </recommendedName>
</protein>
<dbReference type="CDD" id="cd07061">
    <property type="entry name" value="HP_HAP_like"/>
    <property type="match status" value="1"/>
</dbReference>
<keyword evidence="4" id="KW-0812">Transmembrane</keyword>
<sequence length="484" mass="54278">MNHLHRFCLLVAPLFAVVGVFVRGETIVKQMHVITRHGSRYPLEKQADNLQENTPGSLTAYGQKQMFDLGMWVKETYNSTGFFQVYVPWEVRLESSSFDRTLVSADSFAMGAFDYAARDPRGENLLPQLPPNIPVYSTDNEDDVYIRSYDKCPAFHDKLQKLYSTQEWQDMEQKHLSLLQRLGQLESFRNDADSSGKVPLTNLWNVFDSLHVAKTECTLSGEGLTLTCLSLPNPEDRFALNDAEFEELEQLTSSVEHLRYGPDQADRLLGGPLLLRIIDRMERHLSGNFFLYSAHYATILGVLSALGESLESTGTIPDYASALIFLLQEDTTTGQQHIQVVYKKDSRASTPPTVIPLGFCLNEVTCPAATFATRWKGYSIAEWCRECGNRNAGVCLDYMVEEYEGENFGLDEPLVAGLLIGFGTSAALSLFCCFFCSTTKIKWDKRDGQERPVKQSMAPEIENLDGSTSSLEVPSSQQKEPVMA</sequence>
<dbReference type="InterPro" id="IPR029033">
    <property type="entry name" value="His_PPase_superfam"/>
</dbReference>
<feature type="region of interest" description="Disordered" evidence="3">
    <location>
        <begin position="446"/>
        <end position="484"/>
    </location>
</feature>
<evidence type="ECO:0000256" key="4">
    <source>
        <dbReference type="SAM" id="Phobius"/>
    </source>
</evidence>
<feature type="chain" id="PRO_5030800688" description="Acid phosphatase" evidence="5">
    <location>
        <begin position="25"/>
        <end position="484"/>
    </location>
</feature>
<keyword evidence="4" id="KW-0472">Membrane</keyword>
<feature type="compositionally biased region" description="Polar residues" evidence="3">
    <location>
        <begin position="465"/>
        <end position="484"/>
    </location>
</feature>
<keyword evidence="4" id="KW-1133">Transmembrane helix</keyword>
<dbReference type="GO" id="GO:0016791">
    <property type="term" value="F:phosphatase activity"/>
    <property type="evidence" value="ECO:0007669"/>
    <property type="project" value="TreeGrafter"/>
</dbReference>
<evidence type="ECO:0000256" key="5">
    <source>
        <dbReference type="SAM" id="SignalP"/>
    </source>
</evidence>
<dbReference type="PROSITE" id="PS00616">
    <property type="entry name" value="HIS_ACID_PHOSPHAT_1"/>
    <property type="match status" value="1"/>
</dbReference>
<keyword evidence="5" id="KW-0732">Signal</keyword>
<evidence type="ECO:0000313" key="6">
    <source>
        <dbReference type="EMBL" id="CAE0414175.1"/>
    </source>
</evidence>
<dbReference type="SUPFAM" id="SSF53254">
    <property type="entry name" value="Phosphoglycerate mutase-like"/>
    <property type="match status" value="1"/>
</dbReference>
<reference evidence="6" key="1">
    <citation type="submission" date="2021-01" db="EMBL/GenBank/DDBJ databases">
        <authorList>
            <person name="Corre E."/>
            <person name="Pelletier E."/>
            <person name="Niang G."/>
            <person name="Scheremetjew M."/>
            <person name="Finn R."/>
            <person name="Kale V."/>
            <person name="Holt S."/>
            <person name="Cochrane G."/>
            <person name="Meng A."/>
            <person name="Brown T."/>
            <person name="Cohen L."/>
        </authorList>
    </citation>
    <scope>NUCLEOTIDE SEQUENCE</scope>
    <source>
        <strain evidence="6">CCMP127</strain>
    </source>
</reference>
<accession>A0A7S3LBQ8</accession>
<dbReference type="EMBL" id="HBIM01014188">
    <property type="protein sequence ID" value="CAE0414175.1"/>
    <property type="molecule type" value="Transcribed_RNA"/>
</dbReference>
<dbReference type="AlphaFoldDB" id="A0A7S3LBQ8"/>